<dbReference type="RefSeq" id="YP_010669524.1">
    <property type="nucleotide sequence ID" value="NC_070961.1"/>
</dbReference>
<accession>A0A873WDQ3</accession>
<feature type="compositionally biased region" description="Polar residues" evidence="1">
    <location>
        <begin position="22"/>
        <end position="31"/>
    </location>
</feature>
<dbReference type="Proteomes" id="UP000663288">
    <property type="component" value="Segment"/>
</dbReference>
<feature type="region of interest" description="Disordered" evidence="1">
    <location>
        <begin position="1"/>
        <end position="34"/>
    </location>
</feature>
<proteinExistence type="predicted"/>
<keyword evidence="3" id="KW-1185">Reference proteome</keyword>
<evidence type="ECO:0000256" key="1">
    <source>
        <dbReference type="SAM" id="MobiDB-lite"/>
    </source>
</evidence>
<dbReference type="KEGG" id="vg:77945707"/>
<sequence length="339" mass="35201">MSHELKYNEYSTSVDNKAPSKLPTSIASPTTPDEEQTIANGLKLKNLLGPMYDSHIYTRFFPSGDIDAMKIRGPGGTGIAFTSKGQLKFHSGKRTKANGPGSGNIAFHSDGAMLNVADRGYVIDCGKREPFDNNAFMLNAFGDSKVEVLGTHMVRADKIILDASNIEIRGTNIQLVCGDDGAGSLDISAGQVNELVTNKSETVFGQKRTIQIGEESIVQLDVRGSSNNITSGADQVKSVGDQRRQTAGIVSDEVGGAAGQLVKDRTNSFALKILLGNATISTVVGNLTLEATAGTLNAVALAGAANMTAGGAATVSAAGALNLIGVGTTTIKGALINLN</sequence>
<reference evidence="2" key="1">
    <citation type="submission" date="2020-10" db="EMBL/GenBank/DDBJ databases">
        <title>The Isolation and Genome Sequence of a Novel Cyanophage S-H9-1 from the Yellow Sea, China.</title>
        <authorList>
            <person name="Jiang T."/>
        </authorList>
    </citation>
    <scope>NUCLEOTIDE SEQUENCE</scope>
</reference>
<evidence type="ECO:0000313" key="2">
    <source>
        <dbReference type="EMBL" id="QPB08108.1"/>
    </source>
</evidence>
<name>A0A873WDQ3_9CAUD</name>
<dbReference type="GeneID" id="77945707"/>
<organism evidence="2 3">
    <name type="scientific">Synechococcus phage S-H9-1</name>
    <dbReference type="NCBI Taxonomy" id="2783674"/>
    <lineage>
        <taxon>Viruses</taxon>
        <taxon>Duplodnaviria</taxon>
        <taxon>Heunggongvirae</taxon>
        <taxon>Uroviricota</taxon>
        <taxon>Caudoviricetes</taxon>
        <taxon>Pantevenvirales</taxon>
        <taxon>Kyanoviridae</taxon>
        <taxon>Scyllavirus</taxon>
        <taxon>Scyllavirus aitchnine</taxon>
    </lineage>
</organism>
<protein>
    <submittedName>
        <fullName evidence="2">Putative baseplate lysozyme</fullName>
    </submittedName>
</protein>
<dbReference type="EMBL" id="MW117966">
    <property type="protein sequence ID" value="QPB08108.1"/>
    <property type="molecule type" value="Genomic_DNA"/>
</dbReference>
<evidence type="ECO:0000313" key="3">
    <source>
        <dbReference type="Proteomes" id="UP000663288"/>
    </source>
</evidence>